<dbReference type="EMBL" id="JBGNUJ010000006">
    <property type="protein sequence ID" value="KAL3959225.1"/>
    <property type="molecule type" value="Genomic_DNA"/>
</dbReference>
<proteinExistence type="predicted"/>
<dbReference type="Proteomes" id="UP001638806">
    <property type="component" value="Unassembled WGS sequence"/>
</dbReference>
<gene>
    <name evidence="1" type="ORF">ACCO45_007387</name>
</gene>
<accession>A0ACC4DV79</accession>
<evidence type="ECO:0000313" key="2">
    <source>
        <dbReference type="Proteomes" id="UP001638806"/>
    </source>
</evidence>
<organism evidence="1 2">
    <name type="scientific">Purpureocillium lilacinum</name>
    <name type="common">Paecilomyces lilacinus</name>
    <dbReference type="NCBI Taxonomy" id="33203"/>
    <lineage>
        <taxon>Eukaryota</taxon>
        <taxon>Fungi</taxon>
        <taxon>Dikarya</taxon>
        <taxon>Ascomycota</taxon>
        <taxon>Pezizomycotina</taxon>
        <taxon>Sordariomycetes</taxon>
        <taxon>Hypocreomycetidae</taxon>
        <taxon>Hypocreales</taxon>
        <taxon>Ophiocordycipitaceae</taxon>
        <taxon>Purpureocillium</taxon>
    </lineage>
</organism>
<protein>
    <submittedName>
        <fullName evidence="1">Uncharacterized protein</fullName>
    </submittedName>
</protein>
<keyword evidence="2" id="KW-1185">Reference proteome</keyword>
<name>A0ACC4DV79_PURLI</name>
<comment type="caution">
    <text evidence="1">The sequence shown here is derived from an EMBL/GenBank/DDBJ whole genome shotgun (WGS) entry which is preliminary data.</text>
</comment>
<evidence type="ECO:0000313" key="1">
    <source>
        <dbReference type="EMBL" id="KAL3959225.1"/>
    </source>
</evidence>
<sequence length="606" mass="64668">MPPSNAKSNSIINPPKPPSGPRGCCGPSVQSAPHASGAAKRCDARAGAGAGAGAAAADGCPLPMRRSAQGQPQRAATLLQALSPHLTQASTAALTKQQPWRPVALLPPPIHPSNVPLNLAPRSINPHRQLSSAFPPGSSRTAARSAPPPSPTIPRTGAWTDLEPFGCSSRHEAPVAPPPPPVVSFVDRGPPARLLEIGAAAGAGAGARHAAPAKRTAGQQQVIPSQPFSESKSQSQCQSKRVRPHWPPSSVRAVYPTRRHQCRDLQLLTCALPRPIARPRSRPRCKVVSTRFDGSSETSASPASSNVAIVAVSKAMPDHAVLLASTAAPSHVSRSSPVPVARLVAANSLRLAPPCVHAPSPPPPARSRWLLRSCLALGPHPCAGLVWPGQAGIGPTGAPASSSLAHIAAPRPRRRTALRSPRLGRALAALSCSLGWHYGHDYMDIERHNQRPVATDPTDWQPYCVRPRNHQPSTPKPFALAANTLTPRRLACQLRRRLEPDRPLEAHAAVLGQPIAAAPVQRIREAPDEQRPCLDQRQCGRLQYREYQVSTLAKSLLLRQPYRLPIPPPFCSVRHSPLRTRRREEPADSCEPSAPREPIRRPASTL</sequence>
<reference evidence="1" key="1">
    <citation type="submission" date="2024-12" db="EMBL/GenBank/DDBJ databases">
        <title>Comparative genomics and development of molecular markers within Purpureocillium lilacinum and among Purpureocillium species.</title>
        <authorList>
            <person name="Yeh Z.-Y."/>
            <person name="Ni N.-T."/>
            <person name="Lo P.-H."/>
            <person name="Mushyakhwo K."/>
            <person name="Lin C.-F."/>
            <person name="Nai Y.-S."/>
        </authorList>
    </citation>
    <scope>NUCLEOTIDE SEQUENCE</scope>
    <source>
        <strain evidence="1">NCHU-NPUST-175</strain>
    </source>
</reference>